<sequence>MLLTILSIIFLVSILLGVPLVYSLLIATLGTISVAELGYSDGVVFHAFISGIEKAHLLAIPLFIAAGAVLSRGGVGARMIDFAASLFGWLPGGLAVVTVVSSMLFGAVSGSAIAGAAAIGSVMIPGMEKRGYPKAYSAALVAVSGTLGVIIPPSIPMLVYGFVANVSIKDLFLAGVMPGVLFGTGLIGLCIWQGKTRGFEADTKAFSFAEVRRTFVRCIPSLLMPTVILGGIWSGVFTPTEAAAVATVYGILVSVVVQRELKWSQLPSLFLDAFATNAVVMLVIASTASLSWLVTAEQVPQEMAAFVQEFAGGPIMFLLLLNLILVIVGVFLEPLPALLLTAPLFMPAAAAFGIDPVQFGLIIVCNLAFGLFTPPVGGTLFVSARMARVGMGAISLQMIPFFIVSGIVLILITYVPAISLWLVELLQ</sequence>
<dbReference type="InterPro" id="IPR010656">
    <property type="entry name" value="DctM"/>
</dbReference>
<feature type="transmembrane region" description="Helical" evidence="7">
    <location>
        <begin position="215"/>
        <end position="236"/>
    </location>
</feature>
<protein>
    <submittedName>
        <fullName evidence="9">TRAP transporter large permease</fullName>
    </submittedName>
</protein>
<dbReference type="RefSeq" id="WP_200359082.1">
    <property type="nucleotide sequence ID" value="NZ_JAENIL010000079.1"/>
</dbReference>
<keyword evidence="10" id="KW-1185">Reference proteome</keyword>
<dbReference type="EMBL" id="JAENIL010000079">
    <property type="protein sequence ID" value="MBK1880282.1"/>
    <property type="molecule type" value="Genomic_DNA"/>
</dbReference>
<feature type="transmembrane region" description="Helical" evidence="7">
    <location>
        <begin position="136"/>
        <end position="159"/>
    </location>
</feature>
<evidence type="ECO:0000256" key="2">
    <source>
        <dbReference type="ARBA" id="ARBA00022475"/>
    </source>
</evidence>
<feature type="transmembrane region" description="Helical" evidence="7">
    <location>
        <begin position="82"/>
        <end position="100"/>
    </location>
</feature>
<dbReference type="InterPro" id="IPR004681">
    <property type="entry name" value="TRAP_DctM"/>
</dbReference>
<dbReference type="AlphaFoldDB" id="A0A934VSC2"/>
<dbReference type="PIRSF" id="PIRSF006066">
    <property type="entry name" value="HI0050"/>
    <property type="match status" value="1"/>
</dbReference>
<feature type="transmembrane region" description="Helical" evidence="7">
    <location>
        <begin position="269"/>
        <end position="294"/>
    </location>
</feature>
<keyword evidence="5 7" id="KW-1133">Transmembrane helix</keyword>
<evidence type="ECO:0000259" key="8">
    <source>
        <dbReference type="Pfam" id="PF06808"/>
    </source>
</evidence>
<feature type="transmembrane region" description="Helical" evidence="7">
    <location>
        <begin position="242"/>
        <end position="257"/>
    </location>
</feature>
<keyword evidence="6 7" id="KW-0472">Membrane</keyword>
<evidence type="ECO:0000313" key="9">
    <source>
        <dbReference type="EMBL" id="MBK1880282.1"/>
    </source>
</evidence>
<feature type="transmembrane region" description="Helical" evidence="7">
    <location>
        <begin position="337"/>
        <end position="354"/>
    </location>
</feature>
<evidence type="ECO:0000256" key="3">
    <source>
        <dbReference type="ARBA" id="ARBA00022519"/>
    </source>
</evidence>
<comment type="subcellular location">
    <subcellularLocation>
        <location evidence="1">Cell inner membrane</location>
        <topology evidence="1">Multi-pass membrane protein</topology>
    </subcellularLocation>
</comment>
<reference evidence="9" key="1">
    <citation type="submission" date="2021-01" db="EMBL/GenBank/DDBJ databases">
        <title>Modified the classification status of verrucomicrobia.</title>
        <authorList>
            <person name="Feng X."/>
        </authorList>
    </citation>
    <scope>NUCLEOTIDE SEQUENCE</scope>
    <source>
        <strain evidence="9">KCTC 13126</strain>
    </source>
</reference>
<feature type="transmembrane region" description="Helical" evidence="7">
    <location>
        <begin position="394"/>
        <end position="423"/>
    </location>
</feature>
<dbReference type="Pfam" id="PF06808">
    <property type="entry name" value="DctM"/>
    <property type="match status" value="1"/>
</dbReference>
<gene>
    <name evidence="9" type="ORF">JIN87_25585</name>
</gene>
<organism evidence="9 10">
    <name type="scientific">Pelagicoccus mobilis</name>
    <dbReference type="NCBI Taxonomy" id="415221"/>
    <lineage>
        <taxon>Bacteria</taxon>
        <taxon>Pseudomonadati</taxon>
        <taxon>Verrucomicrobiota</taxon>
        <taxon>Opitutia</taxon>
        <taxon>Puniceicoccales</taxon>
        <taxon>Pelagicoccaceae</taxon>
        <taxon>Pelagicoccus</taxon>
    </lineage>
</organism>
<dbReference type="Proteomes" id="UP000617628">
    <property type="component" value="Unassembled WGS sequence"/>
</dbReference>
<keyword evidence="2" id="KW-1003">Cell membrane</keyword>
<dbReference type="PANTHER" id="PTHR33362">
    <property type="entry name" value="SIALIC ACID TRAP TRANSPORTER PERMEASE PROTEIN SIAT-RELATED"/>
    <property type="match status" value="1"/>
</dbReference>
<feature type="transmembrane region" description="Helical" evidence="7">
    <location>
        <begin position="314"/>
        <end position="332"/>
    </location>
</feature>
<dbReference type="GO" id="GO:0022857">
    <property type="term" value="F:transmembrane transporter activity"/>
    <property type="evidence" value="ECO:0007669"/>
    <property type="project" value="TreeGrafter"/>
</dbReference>
<comment type="caution">
    <text evidence="9">The sequence shown here is derived from an EMBL/GenBank/DDBJ whole genome shotgun (WGS) entry which is preliminary data.</text>
</comment>
<feature type="transmembrane region" description="Helical" evidence="7">
    <location>
        <begin position="47"/>
        <end position="70"/>
    </location>
</feature>
<feature type="transmembrane region" description="Helical" evidence="7">
    <location>
        <begin position="171"/>
        <end position="194"/>
    </location>
</feature>
<accession>A0A934VSC2</accession>
<evidence type="ECO:0000256" key="5">
    <source>
        <dbReference type="ARBA" id="ARBA00022989"/>
    </source>
</evidence>
<feature type="transmembrane region" description="Helical" evidence="7">
    <location>
        <begin position="106"/>
        <end position="124"/>
    </location>
</feature>
<feature type="domain" description="TRAP C4-dicarboxylate transport system permease DctM subunit" evidence="8">
    <location>
        <begin position="8"/>
        <end position="418"/>
    </location>
</feature>
<evidence type="ECO:0000313" key="10">
    <source>
        <dbReference type="Proteomes" id="UP000617628"/>
    </source>
</evidence>
<evidence type="ECO:0000256" key="7">
    <source>
        <dbReference type="SAM" id="Phobius"/>
    </source>
</evidence>
<evidence type="ECO:0000256" key="4">
    <source>
        <dbReference type="ARBA" id="ARBA00022692"/>
    </source>
</evidence>
<keyword evidence="3" id="KW-0997">Cell inner membrane</keyword>
<dbReference type="GO" id="GO:0005886">
    <property type="term" value="C:plasma membrane"/>
    <property type="evidence" value="ECO:0007669"/>
    <property type="project" value="UniProtKB-SubCell"/>
</dbReference>
<feature type="transmembrane region" description="Helical" evidence="7">
    <location>
        <begin position="360"/>
        <end position="382"/>
    </location>
</feature>
<proteinExistence type="predicted"/>
<evidence type="ECO:0000256" key="1">
    <source>
        <dbReference type="ARBA" id="ARBA00004429"/>
    </source>
</evidence>
<dbReference type="PANTHER" id="PTHR33362:SF2">
    <property type="entry name" value="TRAP TRANSPORTER LARGE PERMEASE PROTEIN"/>
    <property type="match status" value="1"/>
</dbReference>
<evidence type="ECO:0000256" key="6">
    <source>
        <dbReference type="ARBA" id="ARBA00023136"/>
    </source>
</evidence>
<keyword evidence="4 7" id="KW-0812">Transmembrane</keyword>
<dbReference type="NCBIfam" id="TIGR00786">
    <property type="entry name" value="dctM"/>
    <property type="match status" value="1"/>
</dbReference>
<name>A0A934VSC2_9BACT</name>